<evidence type="ECO:0000259" key="4">
    <source>
        <dbReference type="PROSITE" id="PS51737"/>
    </source>
</evidence>
<evidence type="ECO:0008006" key="7">
    <source>
        <dbReference type="Google" id="ProtNLM"/>
    </source>
</evidence>
<dbReference type="Proteomes" id="UP000312594">
    <property type="component" value="Unassembled WGS sequence"/>
</dbReference>
<dbReference type="PANTHER" id="PTHR30461">
    <property type="entry name" value="DNA-INVERTASE FROM LAMBDOID PROPHAGE"/>
    <property type="match status" value="1"/>
</dbReference>
<sequence>MNAVAYCRFSSSSQREASIEGQLKHCREYAEANGFTIIKEYVDRAASATNDQRFYFQQMIEDAESGQFEAVLVYQLDRFARSRYDSAIYKNKLRKLGVRVVSVKENITDDPSGMMLEGILETLAEYYSNDLALKIRRGQNTNAEHCLYNGGSVPFGYRIDESKHYQIDEETGPLAKRVFEQYAGGRSITEIIQEFNDAGMRTSRNKPFNKSTFKVMLQNRRYLGIYIYRDVEVPGGIPALVSQETFDAVQRRLGTLKNKRGVTGDYLLTTKLFCGHCGSMMVGVSGTSKTGAIHHYYACKKRNAKKCDKKNTKRDYIENAVLDKCREVLTDENISLVAKKVSELCAKEADSPFLKQLRKELKQADNAIDNLLRALENGQEADLLLERVRQKREAKEAIKGQIAKEELTRVLLTEHDIKFFLSELKKGSLDDEKYRKMLINVLINKVYLYDDRMTMFFNAGKDPVEITMEFQEEAFRQSSSNTTNCVPPLTTGAPSARSRGAPLRFLGCVRLLLQKRREVERALDVVEGTLELGRHGDAVLVDGVHIVRGLGHAFLRDAQIVGVVLFFGFFLVLFDVVVLRLFAVLHEHEADDVAVLVLDVAHDVVIVELELHQFVAVVLDARLDDGHVLHVVVLAVLQLFEGVRLVDLRHGAGGRVAVLVQRIGIVAVERAVLVELRLLVGLVAVDDMEALLGQVDARRLRRDGRQAPVLAVERRLALSVGAFLGEEALVGFLEVGLVVGRIELLVVLELFDVLEFGLLVDLLGFRLGAVLDGFQFLVQAHDGLLRVVRTSAQSAAWFVVAA</sequence>
<feature type="coiled-coil region" evidence="1">
    <location>
        <begin position="354"/>
        <end position="381"/>
    </location>
</feature>
<evidence type="ECO:0000313" key="5">
    <source>
        <dbReference type="EMBL" id="TNU89454.1"/>
    </source>
</evidence>
<dbReference type="InterPro" id="IPR011109">
    <property type="entry name" value="DNA_bind_recombinase_dom"/>
</dbReference>
<feature type="transmembrane region" description="Helical" evidence="2">
    <location>
        <begin position="560"/>
        <end position="582"/>
    </location>
</feature>
<dbReference type="RefSeq" id="WP_139912842.1">
    <property type="nucleotide sequence ID" value="NZ_VEVP01000028.1"/>
</dbReference>
<accession>A0A5C5BT25</accession>
<dbReference type="InterPro" id="IPR050639">
    <property type="entry name" value="SSR_resolvase"/>
</dbReference>
<evidence type="ECO:0000259" key="3">
    <source>
        <dbReference type="PROSITE" id="PS51736"/>
    </source>
</evidence>
<dbReference type="PANTHER" id="PTHR30461:SF23">
    <property type="entry name" value="DNA RECOMBINASE-RELATED"/>
    <property type="match status" value="1"/>
</dbReference>
<dbReference type="Pfam" id="PF00239">
    <property type="entry name" value="Resolvase"/>
    <property type="match status" value="1"/>
</dbReference>
<keyword evidence="2" id="KW-0472">Membrane</keyword>
<dbReference type="GO" id="GO:0000150">
    <property type="term" value="F:DNA strand exchange activity"/>
    <property type="evidence" value="ECO:0007669"/>
    <property type="project" value="InterPro"/>
</dbReference>
<keyword evidence="2" id="KW-0812">Transmembrane</keyword>
<dbReference type="SMART" id="SM00857">
    <property type="entry name" value="Resolvase"/>
    <property type="match status" value="1"/>
</dbReference>
<proteinExistence type="predicted"/>
<keyword evidence="2" id="KW-1133">Transmembrane helix</keyword>
<keyword evidence="1" id="KW-0175">Coiled coil</keyword>
<dbReference type="AlphaFoldDB" id="A0A5C5BT25"/>
<dbReference type="InterPro" id="IPR038109">
    <property type="entry name" value="DNA_bind_recomb_sf"/>
</dbReference>
<protein>
    <recommendedName>
        <fullName evidence="7">Recombinase family protein</fullName>
    </recommendedName>
</protein>
<evidence type="ECO:0000313" key="6">
    <source>
        <dbReference type="Proteomes" id="UP000312594"/>
    </source>
</evidence>
<dbReference type="PROSITE" id="PS51737">
    <property type="entry name" value="RECOMBINASE_DNA_BIND"/>
    <property type="match status" value="1"/>
</dbReference>
<comment type="caution">
    <text evidence="5">The sequence shown here is derived from an EMBL/GenBank/DDBJ whole genome shotgun (WGS) entry which is preliminary data.</text>
</comment>
<reference evidence="5 6" key="1">
    <citation type="journal article" date="2005" name="Appl. Environ. Microbiol.">
        <title>Intestinal bacterial communities that produce active estrogen-like compounds enterodiol and enterolactone in humans.</title>
        <authorList>
            <person name="Clavel T."/>
            <person name="Henderson G."/>
            <person name="Alpert C.A."/>
            <person name="Philippe C."/>
            <person name="Rigottier-Gois L."/>
            <person name="Dore J."/>
            <person name="Blaut M."/>
        </authorList>
    </citation>
    <scope>NUCLEOTIDE SEQUENCE [LARGE SCALE GENOMIC DNA]</scope>
    <source>
        <strain evidence="5 6">SECO-MT75m2</strain>
    </source>
</reference>
<dbReference type="InterPro" id="IPR006119">
    <property type="entry name" value="Resolv_N"/>
</dbReference>
<dbReference type="Pfam" id="PF07508">
    <property type="entry name" value="Recombinase"/>
    <property type="match status" value="1"/>
</dbReference>
<organism evidence="5 6">
    <name type="scientific">Eggerthella lenta</name>
    <name type="common">Eubacterium lentum</name>
    <dbReference type="NCBI Taxonomy" id="84112"/>
    <lineage>
        <taxon>Bacteria</taxon>
        <taxon>Bacillati</taxon>
        <taxon>Actinomycetota</taxon>
        <taxon>Coriobacteriia</taxon>
        <taxon>Eggerthellales</taxon>
        <taxon>Eggerthellaceae</taxon>
        <taxon>Eggerthella</taxon>
    </lineage>
</organism>
<dbReference type="Gene3D" id="3.90.1750.20">
    <property type="entry name" value="Putative Large Serine Recombinase, Chain B, Domain 2"/>
    <property type="match status" value="1"/>
</dbReference>
<feature type="domain" description="Resolvase/invertase-type recombinase catalytic" evidence="3">
    <location>
        <begin position="2"/>
        <end position="146"/>
    </location>
</feature>
<dbReference type="Pfam" id="PF13408">
    <property type="entry name" value="Zn_ribbon_recom"/>
    <property type="match status" value="1"/>
</dbReference>
<evidence type="ECO:0000256" key="2">
    <source>
        <dbReference type="SAM" id="Phobius"/>
    </source>
</evidence>
<dbReference type="InterPro" id="IPR036162">
    <property type="entry name" value="Resolvase-like_N_sf"/>
</dbReference>
<dbReference type="GO" id="GO:0003677">
    <property type="term" value="F:DNA binding"/>
    <property type="evidence" value="ECO:0007669"/>
    <property type="project" value="InterPro"/>
</dbReference>
<dbReference type="PROSITE" id="PS51736">
    <property type="entry name" value="RECOMBINASES_3"/>
    <property type="match status" value="1"/>
</dbReference>
<feature type="domain" description="Recombinase" evidence="4">
    <location>
        <begin position="154"/>
        <end position="259"/>
    </location>
</feature>
<evidence type="ECO:0000256" key="1">
    <source>
        <dbReference type="SAM" id="Coils"/>
    </source>
</evidence>
<dbReference type="InterPro" id="IPR025827">
    <property type="entry name" value="Zn_ribbon_recom_dom"/>
</dbReference>
<name>A0A5C5BT25_EGGLN</name>
<dbReference type="EMBL" id="VEVP01000028">
    <property type="protein sequence ID" value="TNU89454.1"/>
    <property type="molecule type" value="Genomic_DNA"/>
</dbReference>
<dbReference type="CDD" id="cd00338">
    <property type="entry name" value="Ser_Recombinase"/>
    <property type="match status" value="1"/>
</dbReference>
<dbReference type="Gene3D" id="3.40.50.1390">
    <property type="entry name" value="Resolvase, N-terminal catalytic domain"/>
    <property type="match status" value="1"/>
</dbReference>
<gene>
    <name evidence="5" type="ORF">FIC87_11210</name>
</gene>
<dbReference type="SUPFAM" id="SSF53041">
    <property type="entry name" value="Resolvase-like"/>
    <property type="match status" value="1"/>
</dbReference>